<feature type="compositionally biased region" description="Basic residues" evidence="1">
    <location>
        <begin position="394"/>
        <end position="403"/>
    </location>
</feature>
<feature type="compositionally biased region" description="Acidic residues" evidence="1">
    <location>
        <begin position="919"/>
        <end position="929"/>
    </location>
</feature>
<dbReference type="InterPro" id="IPR018465">
    <property type="entry name" value="Scm3/HJURP"/>
</dbReference>
<dbReference type="EMBL" id="JAACJP010000008">
    <property type="protein sequence ID" value="KAF5382535.1"/>
    <property type="molecule type" value="Genomic_DNA"/>
</dbReference>
<feature type="compositionally biased region" description="Acidic residues" evidence="1">
    <location>
        <begin position="237"/>
        <end position="248"/>
    </location>
</feature>
<feature type="region of interest" description="Disordered" evidence="1">
    <location>
        <begin position="160"/>
        <end position="480"/>
    </location>
</feature>
<evidence type="ECO:0000256" key="1">
    <source>
        <dbReference type="SAM" id="MobiDB-lite"/>
    </source>
</evidence>
<feature type="compositionally biased region" description="Acidic residues" evidence="1">
    <location>
        <begin position="676"/>
        <end position="690"/>
    </location>
</feature>
<feature type="compositionally biased region" description="Basic and acidic residues" evidence="1">
    <location>
        <begin position="508"/>
        <end position="518"/>
    </location>
</feature>
<feature type="compositionally biased region" description="Low complexity" evidence="1">
    <location>
        <begin position="971"/>
        <end position="980"/>
    </location>
</feature>
<feature type="compositionally biased region" description="Acidic residues" evidence="1">
    <location>
        <begin position="269"/>
        <end position="281"/>
    </location>
</feature>
<dbReference type="AlphaFoldDB" id="A0A8H5M606"/>
<feature type="region of interest" description="Disordered" evidence="1">
    <location>
        <begin position="493"/>
        <end position="708"/>
    </location>
</feature>
<feature type="compositionally biased region" description="Low complexity" evidence="1">
    <location>
        <begin position="576"/>
        <end position="585"/>
    </location>
</feature>
<name>A0A8H5M606_9AGAR</name>
<dbReference type="Gene3D" id="1.10.20.10">
    <property type="entry name" value="Histone, subunit A"/>
    <property type="match status" value="1"/>
</dbReference>
<organism evidence="2 3">
    <name type="scientific">Tricholomella constricta</name>
    <dbReference type="NCBI Taxonomy" id="117010"/>
    <lineage>
        <taxon>Eukaryota</taxon>
        <taxon>Fungi</taxon>
        <taxon>Dikarya</taxon>
        <taxon>Basidiomycota</taxon>
        <taxon>Agaricomycotina</taxon>
        <taxon>Agaricomycetes</taxon>
        <taxon>Agaricomycetidae</taxon>
        <taxon>Agaricales</taxon>
        <taxon>Tricholomatineae</taxon>
        <taxon>Lyophyllaceae</taxon>
        <taxon>Tricholomella</taxon>
    </lineage>
</organism>
<feature type="compositionally biased region" description="Basic and acidic residues" evidence="1">
    <location>
        <begin position="874"/>
        <end position="897"/>
    </location>
</feature>
<dbReference type="InterPro" id="IPR009072">
    <property type="entry name" value="Histone-fold"/>
</dbReference>
<keyword evidence="3" id="KW-1185">Reference proteome</keyword>
<comment type="caution">
    <text evidence="2">The sequence shown here is derived from an EMBL/GenBank/DDBJ whole genome shotgun (WGS) entry which is preliminary data.</text>
</comment>
<feature type="compositionally biased region" description="Basic and acidic residues" evidence="1">
    <location>
        <begin position="1"/>
        <end position="12"/>
    </location>
</feature>
<dbReference type="Pfam" id="PF10384">
    <property type="entry name" value="Scm3"/>
    <property type="match status" value="1"/>
</dbReference>
<feature type="compositionally biased region" description="Acidic residues" evidence="1">
    <location>
        <begin position="202"/>
        <end position="220"/>
    </location>
</feature>
<evidence type="ECO:0000313" key="3">
    <source>
        <dbReference type="Proteomes" id="UP000565441"/>
    </source>
</evidence>
<dbReference type="OrthoDB" id="2420608at2759"/>
<feature type="compositionally biased region" description="Polar residues" evidence="1">
    <location>
        <begin position="934"/>
        <end position="943"/>
    </location>
</feature>
<feature type="region of interest" description="Disordered" evidence="1">
    <location>
        <begin position="129"/>
        <end position="148"/>
    </location>
</feature>
<dbReference type="Proteomes" id="UP000565441">
    <property type="component" value="Unassembled WGS sequence"/>
</dbReference>
<dbReference type="GO" id="GO:0046982">
    <property type="term" value="F:protein heterodimerization activity"/>
    <property type="evidence" value="ECO:0007669"/>
    <property type="project" value="InterPro"/>
</dbReference>
<feature type="compositionally biased region" description="Basic and acidic residues" evidence="1">
    <location>
        <begin position="175"/>
        <end position="199"/>
    </location>
</feature>
<evidence type="ECO:0000313" key="2">
    <source>
        <dbReference type="EMBL" id="KAF5382535.1"/>
    </source>
</evidence>
<sequence length="980" mass="108942">MEKSKSMQRPEPKLALITPSASPPSSHPFPPHPYRIPDQASPTKRARLSSAPRQIQPHTSSSSSSGPLDAMDFHKAREESTMRLLDVWAGLAERYSRPLDEDDIIDITTGEVVKDRGVVRAFQKGTVGAFVDPEDDDEDGVEENEDEDGVDELDAFANPGLHDIEFDGRGVPPVREVDPRDAEDLREFLEAERSRREVYGSEVDDTEGSLDDSQTDDAYTEESRYSAPADASSFDDATPEEDEDDDDTSNAPDESQTPHRGVSVHTDLGSDDELDNWEYDEASIVYRLPKTDDSDSEVEIVDPPAKAPSPSPEIPFTSAKTMEILSRDARKRRTAPVQRQLQTPPQSQTPSSIPSATPDDYFVQLSPASSPPRSSSRFSSQYCSSPIRPEKSRQHSSKPRSEHKRTPASYAKRAGSTHPIPRLDLAKVSGERPMKPSLQHPSATSHVPEASTLFSTSLSKPRRQSVFTPKIGRAKGTPKPTVEVVIEKRPPFQATKALNNASESSEQEVLKKDNDNARKSGTSARAKGKQKAMPGDEWMESLKAARDSDDEIVMLLSPTSSRKETPRPPQSRPRRLSASDSSSISMDARVLLSEHDSSMSTEPKYEQVPLRKASTAGKKRKRIVSSAENDSDLNELPPQQSTDSESVESEAIKEPDIKHKENQRSVSKQCARSSDYDIDDISQEEYDEQLQQERHFSRAPPHFGDHPYYPYPQPPYPPPHPHEQQLHPRMYAPIPDPRAQLIITQALHQLSALVGGAWTPLPPPPGSHIRGSTPFMPSRHRHYRTDVPGSIYSTPTHHPHPYPYAYDPNMSRATLPPDSPEVRSSSPLMESVSGGGRRKSLVRRSQSRGRRVSFRLEEGVMDTMEISASPAVRGKGDCPPRDREKTHRVDSAPKEHASVMQKKGRGKEVTRRKMPNSDSEAEVEVEVEVETLSRGRSSMRSQTPGPPAYVEDLRSAKQKVTATSRGRSRSRPPQSTVERR</sequence>
<feature type="region of interest" description="Disordered" evidence="1">
    <location>
        <begin position="1"/>
        <end position="74"/>
    </location>
</feature>
<feature type="region of interest" description="Disordered" evidence="1">
    <location>
        <begin position="811"/>
        <end position="850"/>
    </location>
</feature>
<feature type="compositionally biased region" description="Acidic residues" evidence="1">
    <location>
        <begin position="132"/>
        <end position="148"/>
    </location>
</feature>
<dbReference type="GO" id="GO:0005634">
    <property type="term" value="C:nucleus"/>
    <property type="evidence" value="ECO:0007669"/>
    <property type="project" value="InterPro"/>
</dbReference>
<feature type="compositionally biased region" description="Basic and acidic residues" evidence="1">
    <location>
        <begin position="650"/>
        <end position="663"/>
    </location>
</feature>
<accession>A0A8H5M606</accession>
<feature type="compositionally biased region" description="Basic residues" evidence="1">
    <location>
        <begin position="836"/>
        <end position="850"/>
    </location>
</feature>
<feature type="region of interest" description="Disordered" evidence="1">
    <location>
        <begin position="865"/>
        <end position="980"/>
    </location>
</feature>
<protein>
    <submittedName>
        <fullName evidence="2">Uncharacterized protein</fullName>
    </submittedName>
</protein>
<reference evidence="2 3" key="1">
    <citation type="journal article" date="2020" name="ISME J.">
        <title>Uncovering the hidden diversity of litter-decomposition mechanisms in mushroom-forming fungi.</title>
        <authorList>
            <person name="Floudas D."/>
            <person name="Bentzer J."/>
            <person name="Ahren D."/>
            <person name="Johansson T."/>
            <person name="Persson P."/>
            <person name="Tunlid A."/>
        </authorList>
    </citation>
    <scope>NUCLEOTIDE SEQUENCE [LARGE SCALE GENOMIC DNA]</scope>
    <source>
        <strain evidence="2 3">CBS 661.87</strain>
    </source>
</reference>
<feature type="compositionally biased region" description="Low complexity" evidence="1">
    <location>
        <begin position="366"/>
        <end position="386"/>
    </location>
</feature>
<feature type="compositionally biased region" description="Low complexity" evidence="1">
    <location>
        <begin position="226"/>
        <end position="236"/>
    </location>
</feature>
<feature type="compositionally biased region" description="Low complexity" evidence="1">
    <location>
        <begin position="338"/>
        <end position="358"/>
    </location>
</feature>
<gene>
    <name evidence="2" type="ORF">D9615_002803</name>
</gene>
<dbReference type="GO" id="GO:0042393">
    <property type="term" value="F:histone binding"/>
    <property type="evidence" value="ECO:0007669"/>
    <property type="project" value="InterPro"/>
</dbReference>
<proteinExistence type="predicted"/>
<feature type="compositionally biased region" description="Pro residues" evidence="1">
    <location>
        <begin position="21"/>
        <end position="34"/>
    </location>
</feature>